<sequence length="118" mass="12111">MSARAADPSRDPSRPGPTTPVTITVDGEPVTGVLGQSLAGVVMASGRTAWRTTAAGRAPRGLFCGIGVCFDCLVTVDGVRDVRACQRRAVEGAVVTTQAEALPTRVTSDVRAGEVDDA</sequence>
<evidence type="ECO:0000256" key="2">
    <source>
        <dbReference type="SAM" id="MobiDB-lite"/>
    </source>
</evidence>
<dbReference type="SUPFAM" id="SSF54292">
    <property type="entry name" value="2Fe-2S ferredoxin-like"/>
    <property type="match status" value="1"/>
</dbReference>
<gene>
    <name evidence="3" type="ORF">BXY45_12513</name>
</gene>
<feature type="region of interest" description="Disordered" evidence="2">
    <location>
        <begin position="1"/>
        <end position="27"/>
    </location>
</feature>
<dbReference type="AlphaFoldDB" id="A0A315ZVB4"/>
<keyword evidence="4" id="KW-1185">Reference proteome</keyword>
<dbReference type="EMBL" id="QGDQ01000025">
    <property type="protein sequence ID" value="PWJ49546.1"/>
    <property type="molecule type" value="Genomic_DNA"/>
</dbReference>
<proteinExistence type="predicted"/>
<dbReference type="Gene3D" id="3.10.20.440">
    <property type="entry name" value="2Fe-2S iron-sulphur cluster binding domain, sarcosine oxidase, alpha subunit, N-terminal domain"/>
    <property type="match status" value="1"/>
</dbReference>
<dbReference type="Proteomes" id="UP000245469">
    <property type="component" value="Unassembled WGS sequence"/>
</dbReference>
<dbReference type="GO" id="GO:0016491">
    <property type="term" value="F:oxidoreductase activity"/>
    <property type="evidence" value="ECO:0007669"/>
    <property type="project" value="UniProtKB-KW"/>
</dbReference>
<reference evidence="3 4" key="1">
    <citation type="submission" date="2018-03" db="EMBL/GenBank/DDBJ databases">
        <title>Genomic Encyclopedia of Archaeal and Bacterial Type Strains, Phase II (KMG-II): from individual species to whole genera.</title>
        <authorList>
            <person name="Goeker M."/>
        </authorList>
    </citation>
    <scope>NUCLEOTIDE SEQUENCE [LARGE SCALE GENOMIC DNA]</scope>
    <source>
        <strain evidence="3 4">DSM 44889</strain>
    </source>
</reference>
<evidence type="ECO:0000256" key="1">
    <source>
        <dbReference type="ARBA" id="ARBA00023002"/>
    </source>
</evidence>
<keyword evidence="1" id="KW-0560">Oxidoreductase</keyword>
<dbReference type="OrthoDB" id="159930at2"/>
<dbReference type="GO" id="GO:0051536">
    <property type="term" value="F:iron-sulfur cluster binding"/>
    <property type="evidence" value="ECO:0007669"/>
    <property type="project" value="InterPro"/>
</dbReference>
<organism evidence="3 4">
    <name type="scientific">Quadrisphaera granulorum</name>
    <dbReference type="NCBI Taxonomy" id="317664"/>
    <lineage>
        <taxon>Bacteria</taxon>
        <taxon>Bacillati</taxon>
        <taxon>Actinomycetota</taxon>
        <taxon>Actinomycetes</taxon>
        <taxon>Kineosporiales</taxon>
        <taxon>Kineosporiaceae</taxon>
        <taxon>Quadrisphaera</taxon>
    </lineage>
</organism>
<name>A0A315ZVB4_9ACTN</name>
<comment type="caution">
    <text evidence="3">The sequence shown here is derived from an EMBL/GenBank/DDBJ whole genome shotgun (WGS) entry which is preliminary data.</text>
</comment>
<evidence type="ECO:0000313" key="3">
    <source>
        <dbReference type="EMBL" id="PWJ49546.1"/>
    </source>
</evidence>
<protein>
    <submittedName>
        <fullName evidence="3">2Fe-2S iron-sulfur cluster protein</fullName>
    </submittedName>
</protein>
<accession>A0A315ZVB4</accession>
<dbReference type="InterPro" id="IPR036010">
    <property type="entry name" value="2Fe-2S_ferredoxin-like_sf"/>
</dbReference>
<dbReference type="Pfam" id="PF13510">
    <property type="entry name" value="Fer2_4"/>
    <property type="match status" value="1"/>
</dbReference>
<evidence type="ECO:0000313" key="4">
    <source>
        <dbReference type="Proteomes" id="UP000245469"/>
    </source>
</evidence>
<dbReference type="RefSeq" id="WP_109775769.1">
    <property type="nucleotide sequence ID" value="NZ_QGDQ01000025.1"/>
</dbReference>
<dbReference type="InterPro" id="IPR042204">
    <property type="entry name" value="2Fe-2S-bd_N"/>
</dbReference>